<feature type="transmembrane region" description="Helical" evidence="11">
    <location>
        <begin position="157"/>
        <end position="183"/>
    </location>
</feature>
<reference evidence="15" key="1">
    <citation type="submission" date="2016-08" db="EMBL/GenBank/DDBJ databases">
        <authorList>
            <person name="Varghese N."/>
            <person name="Submissions Spin"/>
        </authorList>
    </citation>
    <scope>NUCLEOTIDE SEQUENCE [LARGE SCALE GENOMIC DNA]</scope>
    <source>
        <strain evidence="15">HAMBI 2971</strain>
    </source>
</reference>
<dbReference type="Proteomes" id="UP000199435">
    <property type="component" value="Unassembled WGS sequence"/>
</dbReference>
<dbReference type="InterPro" id="IPR003660">
    <property type="entry name" value="HAMP_dom"/>
</dbReference>
<dbReference type="PANTHER" id="PTHR45436">
    <property type="entry name" value="SENSOR HISTIDINE KINASE YKOH"/>
    <property type="match status" value="1"/>
</dbReference>
<dbReference type="SMART" id="SM00388">
    <property type="entry name" value="HisKA"/>
    <property type="match status" value="1"/>
</dbReference>
<feature type="transmembrane region" description="Helical" evidence="11">
    <location>
        <begin position="17"/>
        <end position="34"/>
    </location>
</feature>
<keyword evidence="9" id="KW-0902">Two-component regulatory system</keyword>
<dbReference type="SMART" id="SM00387">
    <property type="entry name" value="HATPase_c"/>
    <property type="match status" value="1"/>
</dbReference>
<keyword evidence="4" id="KW-0597">Phosphoprotein</keyword>
<evidence type="ECO:0000313" key="15">
    <source>
        <dbReference type="Proteomes" id="UP000199435"/>
    </source>
</evidence>
<dbReference type="SUPFAM" id="SSF55874">
    <property type="entry name" value="ATPase domain of HSP90 chaperone/DNA topoisomerase II/histidine kinase"/>
    <property type="match status" value="1"/>
</dbReference>
<dbReference type="Pfam" id="PF02518">
    <property type="entry name" value="HATPase_c"/>
    <property type="match status" value="1"/>
</dbReference>
<dbReference type="CDD" id="cd00082">
    <property type="entry name" value="HisKA"/>
    <property type="match status" value="1"/>
</dbReference>
<dbReference type="Gene3D" id="3.30.565.10">
    <property type="entry name" value="Histidine kinase-like ATPase, C-terminal domain"/>
    <property type="match status" value="1"/>
</dbReference>
<dbReference type="InterPro" id="IPR003594">
    <property type="entry name" value="HATPase_dom"/>
</dbReference>
<keyword evidence="5" id="KW-0808">Transferase</keyword>
<dbReference type="Gene3D" id="1.10.287.130">
    <property type="match status" value="1"/>
</dbReference>
<dbReference type="InterPro" id="IPR050428">
    <property type="entry name" value="TCS_sensor_his_kinase"/>
</dbReference>
<keyword evidence="8 11" id="KW-1133">Transmembrane helix</keyword>
<protein>
    <recommendedName>
        <fullName evidence="3">histidine kinase</fullName>
        <ecNumber evidence="3">2.7.13.3</ecNumber>
    </recommendedName>
</protein>
<dbReference type="OrthoDB" id="9809329at2"/>
<dbReference type="RefSeq" id="WP_092854265.1">
    <property type="nucleotide sequence ID" value="NZ_FMAH01000039.1"/>
</dbReference>
<name>A0A1C3WT81_9HYPH</name>
<evidence type="ECO:0000256" key="6">
    <source>
        <dbReference type="ARBA" id="ARBA00022692"/>
    </source>
</evidence>
<feature type="domain" description="HAMP" evidence="13">
    <location>
        <begin position="190"/>
        <end position="243"/>
    </location>
</feature>
<dbReference type="PRINTS" id="PR00344">
    <property type="entry name" value="BCTRLSENSOR"/>
</dbReference>
<dbReference type="GO" id="GO:0005886">
    <property type="term" value="C:plasma membrane"/>
    <property type="evidence" value="ECO:0007669"/>
    <property type="project" value="TreeGrafter"/>
</dbReference>
<evidence type="ECO:0000256" key="1">
    <source>
        <dbReference type="ARBA" id="ARBA00000085"/>
    </source>
</evidence>
<evidence type="ECO:0000313" key="14">
    <source>
        <dbReference type="EMBL" id="SCB43199.1"/>
    </source>
</evidence>
<dbReference type="EC" id="2.7.13.3" evidence="3"/>
<evidence type="ECO:0000256" key="2">
    <source>
        <dbReference type="ARBA" id="ARBA00004141"/>
    </source>
</evidence>
<dbReference type="InterPro" id="IPR004358">
    <property type="entry name" value="Sig_transdc_His_kin-like_C"/>
</dbReference>
<evidence type="ECO:0000256" key="4">
    <source>
        <dbReference type="ARBA" id="ARBA00022553"/>
    </source>
</evidence>
<evidence type="ECO:0000256" key="5">
    <source>
        <dbReference type="ARBA" id="ARBA00022679"/>
    </source>
</evidence>
<evidence type="ECO:0000256" key="9">
    <source>
        <dbReference type="ARBA" id="ARBA00023012"/>
    </source>
</evidence>
<dbReference type="PROSITE" id="PS50885">
    <property type="entry name" value="HAMP"/>
    <property type="match status" value="1"/>
</dbReference>
<organism evidence="14 15">
    <name type="scientific">Rhizobium miluonense</name>
    <dbReference type="NCBI Taxonomy" id="411945"/>
    <lineage>
        <taxon>Bacteria</taxon>
        <taxon>Pseudomonadati</taxon>
        <taxon>Pseudomonadota</taxon>
        <taxon>Alphaproteobacteria</taxon>
        <taxon>Hyphomicrobiales</taxon>
        <taxon>Rhizobiaceae</taxon>
        <taxon>Rhizobium/Agrobacterium group</taxon>
        <taxon>Rhizobium</taxon>
    </lineage>
</organism>
<evidence type="ECO:0000259" key="13">
    <source>
        <dbReference type="PROSITE" id="PS50885"/>
    </source>
</evidence>
<dbReference type="GO" id="GO:0000155">
    <property type="term" value="F:phosphorelay sensor kinase activity"/>
    <property type="evidence" value="ECO:0007669"/>
    <property type="project" value="InterPro"/>
</dbReference>
<evidence type="ECO:0000256" key="3">
    <source>
        <dbReference type="ARBA" id="ARBA00012438"/>
    </source>
</evidence>
<evidence type="ECO:0000256" key="7">
    <source>
        <dbReference type="ARBA" id="ARBA00022777"/>
    </source>
</evidence>
<sequence>MKEATGRSLKWQLVRRLLILQSLILFLVLGIMFFRGDLFAFRSMDRTIEALRYAVQRDASGALQLRDTPELMALRSAEPALWFVIRDTQGMQISEGPVPAIFNRISDVLPGIGQARFGSTVDRAAMDRPEARMRTVYTPAGEMQILTGTEGRAPPTIVALGLLLVFLKIGLPIMIVIVLGILVATPLVVRGAVAGIAKAEEQAALIDIGQRGVRLETAGTPPEIASLIRAVNEALSRLDDGYERHQQFLADAAHELRTPIAILGIRIAALPPIPERLQLITDVARLTTLTEQLLDIERLGRDIADFKPVSLLDLGKRVVSDMAPLAFPAGYALDLIHHGPDSLVQGDEAALGRALASLIQNAIDHGGGRGTINVHIAPGIMEVCDDGPGIPAVERDRIFEPFYRLKPRSRGTGLGLHLVRQIAELHGGNVKAGASRTGGARLTINLASAGLTISPATAS</sequence>
<gene>
    <name evidence="14" type="ORF">GA0061102_103943</name>
</gene>
<keyword evidence="10 11" id="KW-0472">Membrane</keyword>
<evidence type="ECO:0000259" key="12">
    <source>
        <dbReference type="PROSITE" id="PS50109"/>
    </source>
</evidence>
<dbReference type="InterPro" id="IPR036890">
    <property type="entry name" value="HATPase_C_sf"/>
</dbReference>
<comment type="catalytic activity">
    <reaction evidence="1">
        <text>ATP + protein L-histidine = ADP + protein N-phospho-L-histidine.</text>
        <dbReference type="EC" id="2.7.13.3"/>
    </reaction>
</comment>
<comment type="subcellular location">
    <subcellularLocation>
        <location evidence="2">Membrane</location>
        <topology evidence="2">Multi-pass membrane protein</topology>
    </subcellularLocation>
</comment>
<dbReference type="PANTHER" id="PTHR45436:SF15">
    <property type="entry name" value="SENSOR HISTIDINE KINASE CUSS"/>
    <property type="match status" value="1"/>
</dbReference>
<evidence type="ECO:0000256" key="11">
    <source>
        <dbReference type="SAM" id="Phobius"/>
    </source>
</evidence>
<keyword evidence="7 14" id="KW-0418">Kinase</keyword>
<feature type="domain" description="Histidine kinase" evidence="12">
    <location>
        <begin position="251"/>
        <end position="450"/>
    </location>
</feature>
<evidence type="ECO:0000256" key="10">
    <source>
        <dbReference type="ARBA" id="ARBA00023136"/>
    </source>
</evidence>
<dbReference type="InterPro" id="IPR003661">
    <property type="entry name" value="HisK_dim/P_dom"/>
</dbReference>
<proteinExistence type="predicted"/>
<dbReference type="PROSITE" id="PS50109">
    <property type="entry name" value="HIS_KIN"/>
    <property type="match status" value="1"/>
</dbReference>
<dbReference type="STRING" id="411945.GA0061102_103943"/>
<keyword evidence="15" id="KW-1185">Reference proteome</keyword>
<dbReference type="InterPro" id="IPR036097">
    <property type="entry name" value="HisK_dim/P_sf"/>
</dbReference>
<dbReference type="EMBL" id="FMAH01000039">
    <property type="protein sequence ID" value="SCB43199.1"/>
    <property type="molecule type" value="Genomic_DNA"/>
</dbReference>
<dbReference type="CDD" id="cd00075">
    <property type="entry name" value="HATPase"/>
    <property type="match status" value="1"/>
</dbReference>
<dbReference type="SUPFAM" id="SSF47384">
    <property type="entry name" value="Homodimeric domain of signal transducing histidine kinase"/>
    <property type="match status" value="1"/>
</dbReference>
<accession>A0A1C3WT81</accession>
<evidence type="ECO:0000256" key="8">
    <source>
        <dbReference type="ARBA" id="ARBA00022989"/>
    </source>
</evidence>
<dbReference type="InterPro" id="IPR005467">
    <property type="entry name" value="His_kinase_dom"/>
</dbReference>
<keyword evidence="6 11" id="KW-0812">Transmembrane</keyword>
<dbReference type="AlphaFoldDB" id="A0A1C3WT81"/>